<sequence length="132" mass="14320">MNSYPLLKQVHLTCAFISIGGFLIRGLLMVRASPWFRKRSLRLMVDANDSLLLAAAVVMVVLSDQYPFVVPWVTAKVMGLLAYVGLGLVAFRFGPTLSIRLTAWGAALVVAGYIVSVAILKDPRGFLTGVIP</sequence>
<dbReference type="OrthoDB" id="5588650at2"/>
<protein>
    <submittedName>
        <fullName evidence="1">Regulator SirB</fullName>
    </submittedName>
</protein>
<dbReference type="GO" id="GO:0005886">
    <property type="term" value="C:plasma membrane"/>
    <property type="evidence" value="ECO:0007669"/>
    <property type="project" value="TreeGrafter"/>
</dbReference>
<organism evidence="1 2">
    <name type="scientific">Denitratisoma oestradiolicum</name>
    <dbReference type="NCBI Taxonomy" id="311182"/>
    <lineage>
        <taxon>Bacteria</taxon>
        <taxon>Pseudomonadati</taxon>
        <taxon>Pseudomonadota</taxon>
        <taxon>Betaproteobacteria</taxon>
        <taxon>Nitrosomonadales</taxon>
        <taxon>Sterolibacteriaceae</taxon>
        <taxon>Denitratisoma</taxon>
    </lineage>
</organism>
<proteinExistence type="predicted"/>
<dbReference type="Proteomes" id="UP000515733">
    <property type="component" value="Chromosome"/>
</dbReference>
<accession>A0A6S6XXQ6</accession>
<dbReference type="InterPro" id="IPR007360">
    <property type="entry name" value="SirB"/>
</dbReference>
<dbReference type="KEGG" id="doe:DENOEST_2484"/>
<dbReference type="Pfam" id="PF04247">
    <property type="entry name" value="SirB"/>
    <property type="match status" value="1"/>
</dbReference>
<evidence type="ECO:0000313" key="2">
    <source>
        <dbReference type="Proteomes" id="UP000515733"/>
    </source>
</evidence>
<dbReference type="PANTHER" id="PTHR39594">
    <property type="entry name" value="PROTEIN YCHQ"/>
    <property type="match status" value="1"/>
</dbReference>
<dbReference type="PIRSF" id="PIRSF005610">
    <property type="entry name" value="SirB"/>
    <property type="match status" value="1"/>
</dbReference>
<gene>
    <name evidence="1" type="ORF">DENOEST_2484</name>
</gene>
<keyword evidence="2" id="KW-1185">Reference proteome</keyword>
<dbReference type="AlphaFoldDB" id="A0A6S6XXQ6"/>
<name>A0A6S6XXQ6_9PROT</name>
<evidence type="ECO:0000313" key="1">
    <source>
        <dbReference type="EMBL" id="CAB1369649.1"/>
    </source>
</evidence>
<reference evidence="1 2" key="1">
    <citation type="submission" date="2020-03" db="EMBL/GenBank/DDBJ databases">
        <authorList>
            <consortium name="Genoscope - CEA"/>
            <person name="William W."/>
        </authorList>
    </citation>
    <scope>NUCLEOTIDE SEQUENCE [LARGE SCALE GENOMIC DNA]</scope>
    <source>
        <strain evidence="2">DSM 16959</strain>
    </source>
</reference>
<dbReference type="PANTHER" id="PTHR39594:SF1">
    <property type="entry name" value="PROTEIN YCHQ"/>
    <property type="match status" value="1"/>
</dbReference>
<dbReference type="EMBL" id="LR778301">
    <property type="protein sequence ID" value="CAB1369649.1"/>
    <property type="molecule type" value="Genomic_DNA"/>
</dbReference>
<dbReference type="RefSeq" id="WP_145771249.1">
    <property type="nucleotide sequence ID" value="NZ_LR778301.1"/>
</dbReference>